<keyword evidence="2" id="KW-1185">Reference proteome</keyword>
<reference evidence="2" key="1">
    <citation type="submission" date="2019-07" db="EMBL/GenBank/DDBJ databases">
        <title>Bacillus alkalisoli sp. nov. isolated from saline soil.</title>
        <authorList>
            <person name="Sun J.-Q."/>
            <person name="Xu L."/>
        </authorList>
    </citation>
    <scope>NUCLEOTIDE SEQUENCE [LARGE SCALE GENOMIC DNA]</scope>
    <source>
        <strain evidence="2">M4U3P1</strain>
    </source>
</reference>
<proteinExistence type="predicted"/>
<dbReference type="PANTHER" id="PTHR37816:SF3">
    <property type="entry name" value="MODULATES DNA TOPOLOGY"/>
    <property type="match status" value="1"/>
</dbReference>
<dbReference type="AlphaFoldDB" id="A0A859FI53"/>
<dbReference type="RefSeq" id="WP_176010504.1">
    <property type="nucleotide sequence ID" value="NZ_CP041372.2"/>
</dbReference>
<dbReference type="EMBL" id="CP041372">
    <property type="protein sequence ID" value="QKS72528.1"/>
    <property type="molecule type" value="Genomic_DNA"/>
</dbReference>
<dbReference type="Proteomes" id="UP000318138">
    <property type="component" value="Chromosome"/>
</dbReference>
<dbReference type="SUPFAM" id="SSF52540">
    <property type="entry name" value="P-loop containing nucleoside triphosphate hydrolases"/>
    <property type="match status" value="1"/>
</dbReference>
<protein>
    <submittedName>
        <fullName evidence="1">DNA topology modulation protein</fullName>
    </submittedName>
</protein>
<dbReference type="InterPro" id="IPR027417">
    <property type="entry name" value="P-loop_NTPase"/>
</dbReference>
<organism evidence="1 2">
    <name type="scientific">Paenalkalicoccus suaedae</name>
    <dbReference type="NCBI Taxonomy" id="2592382"/>
    <lineage>
        <taxon>Bacteria</taxon>
        <taxon>Bacillati</taxon>
        <taxon>Bacillota</taxon>
        <taxon>Bacilli</taxon>
        <taxon>Bacillales</taxon>
        <taxon>Bacillaceae</taxon>
        <taxon>Paenalkalicoccus</taxon>
    </lineage>
</organism>
<dbReference type="InterPro" id="IPR052922">
    <property type="entry name" value="Cytidylate_Kinase-2"/>
</dbReference>
<dbReference type="PANTHER" id="PTHR37816">
    <property type="entry name" value="YALI0E33011P"/>
    <property type="match status" value="1"/>
</dbReference>
<gene>
    <name evidence="1" type="ORF">FLK61_38570</name>
</gene>
<sequence>MERIAIVGSGGAGKSTFARRLGRAIGLEVVHLDTLMWRPNWELVSREEQKQIQLELLASPDGWIIDGNYGFTMELRLQAADTIIFLDLPRWLCMTRIVKRRIHYHNRSRPDMREGNKEQLTLEFLRFVWGFKKNKRPQIKGRLQKLENEKRVVILHSRREVEAFLRGVEGA</sequence>
<evidence type="ECO:0000313" key="1">
    <source>
        <dbReference type="EMBL" id="QKS72528.1"/>
    </source>
</evidence>
<dbReference type="KEGG" id="psua:FLK61_38570"/>
<name>A0A859FI53_9BACI</name>
<accession>A0A859FI53</accession>
<dbReference type="Gene3D" id="3.40.50.300">
    <property type="entry name" value="P-loop containing nucleotide triphosphate hydrolases"/>
    <property type="match status" value="1"/>
</dbReference>
<dbReference type="NCBIfam" id="NF005994">
    <property type="entry name" value="PRK08118.1"/>
    <property type="match status" value="1"/>
</dbReference>
<evidence type="ECO:0000313" key="2">
    <source>
        <dbReference type="Proteomes" id="UP000318138"/>
    </source>
</evidence>